<dbReference type="Pfam" id="PF00023">
    <property type="entry name" value="Ank"/>
    <property type="match status" value="2"/>
</dbReference>
<dbReference type="Pfam" id="PF12796">
    <property type="entry name" value="Ank_2"/>
    <property type="match status" value="1"/>
</dbReference>
<gene>
    <name evidence="4" type="ORF">P167DRAFT_569829</name>
</gene>
<evidence type="ECO:0000313" key="4">
    <source>
        <dbReference type="EMBL" id="RPB17367.1"/>
    </source>
</evidence>
<dbReference type="OrthoDB" id="341259at2759"/>
<organism evidence="4 5">
    <name type="scientific">Morchella conica CCBAS932</name>
    <dbReference type="NCBI Taxonomy" id="1392247"/>
    <lineage>
        <taxon>Eukaryota</taxon>
        <taxon>Fungi</taxon>
        <taxon>Dikarya</taxon>
        <taxon>Ascomycota</taxon>
        <taxon>Pezizomycotina</taxon>
        <taxon>Pezizomycetes</taxon>
        <taxon>Pezizales</taxon>
        <taxon>Morchellaceae</taxon>
        <taxon>Morchella</taxon>
    </lineage>
</organism>
<dbReference type="Gene3D" id="1.25.40.20">
    <property type="entry name" value="Ankyrin repeat-containing domain"/>
    <property type="match status" value="1"/>
</dbReference>
<dbReference type="GO" id="GO:0005634">
    <property type="term" value="C:nucleus"/>
    <property type="evidence" value="ECO:0007669"/>
    <property type="project" value="TreeGrafter"/>
</dbReference>
<keyword evidence="1" id="KW-0677">Repeat</keyword>
<dbReference type="PROSITE" id="PS50297">
    <property type="entry name" value="ANK_REP_REGION"/>
    <property type="match status" value="2"/>
</dbReference>
<sequence>MAELLLTTEGVDLNMKDSRSGQTPLSHAAANGHEIVVKRLIAMEGVDVNTKDSRYGRIPLSYAAMNGHEAVVKLLLATEAVDVNTKDRKYGLTPLSYAAAKGHEDALLIEARADVNIKSDDGRTPLLWAAIKGRRRNVELLVEVDKVDLNIDTTLWSKTSSPDPEIMQIIQAAKEKRCSSSKVPAKELIRNEFLIEAAVASPPALPSQQNPASPSTIYLSRPADSRILNVNLNWFLGSASSQLRRSPTRLI</sequence>
<dbReference type="SUPFAM" id="SSF48403">
    <property type="entry name" value="Ankyrin repeat"/>
    <property type="match status" value="1"/>
</dbReference>
<evidence type="ECO:0000256" key="2">
    <source>
        <dbReference type="ARBA" id="ARBA00023043"/>
    </source>
</evidence>
<dbReference type="GO" id="GO:0010468">
    <property type="term" value="P:regulation of gene expression"/>
    <property type="evidence" value="ECO:0007669"/>
    <property type="project" value="TreeGrafter"/>
</dbReference>
<proteinExistence type="predicted"/>
<dbReference type="InterPro" id="IPR036770">
    <property type="entry name" value="Ankyrin_rpt-contain_sf"/>
</dbReference>
<evidence type="ECO:0000313" key="5">
    <source>
        <dbReference type="Proteomes" id="UP000277580"/>
    </source>
</evidence>
<keyword evidence="5" id="KW-1185">Reference proteome</keyword>
<name>A0A3N4L3B8_9PEZI</name>
<dbReference type="InterPro" id="IPR002110">
    <property type="entry name" value="Ankyrin_rpt"/>
</dbReference>
<keyword evidence="2 3" id="KW-0040">ANK repeat</keyword>
<dbReference type="SMART" id="SM00248">
    <property type="entry name" value="ANK"/>
    <property type="match status" value="4"/>
</dbReference>
<evidence type="ECO:0000256" key="1">
    <source>
        <dbReference type="ARBA" id="ARBA00022737"/>
    </source>
</evidence>
<dbReference type="PANTHER" id="PTHR24124:SF14">
    <property type="entry name" value="CHROMOSOME UNDETERMINED SCAFFOLD_25, WHOLE GENOME SHOTGUN SEQUENCE"/>
    <property type="match status" value="1"/>
</dbReference>
<dbReference type="Proteomes" id="UP000277580">
    <property type="component" value="Unassembled WGS sequence"/>
</dbReference>
<dbReference type="PANTHER" id="PTHR24124">
    <property type="entry name" value="ANKYRIN REPEAT FAMILY A"/>
    <property type="match status" value="1"/>
</dbReference>
<protein>
    <submittedName>
        <fullName evidence="4">Ankyrin</fullName>
    </submittedName>
</protein>
<feature type="repeat" description="ANK" evidence="3">
    <location>
        <begin position="20"/>
        <end position="53"/>
    </location>
</feature>
<dbReference type="EMBL" id="ML119106">
    <property type="protein sequence ID" value="RPB17367.1"/>
    <property type="molecule type" value="Genomic_DNA"/>
</dbReference>
<feature type="repeat" description="ANK" evidence="3">
    <location>
        <begin position="55"/>
        <end position="88"/>
    </location>
</feature>
<dbReference type="AlphaFoldDB" id="A0A3N4L3B8"/>
<dbReference type="InParanoid" id="A0A3N4L3B8"/>
<accession>A0A3N4L3B8</accession>
<reference evidence="4 5" key="1">
    <citation type="journal article" date="2018" name="Nat. Ecol. Evol.">
        <title>Pezizomycetes genomes reveal the molecular basis of ectomycorrhizal truffle lifestyle.</title>
        <authorList>
            <person name="Murat C."/>
            <person name="Payen T."/>
            <person name="Noel B."/>
            <person name="Kuo A."/>
            <person name="Morin E."/>
            <person name="Chen J."/>
            <person name="Kohler A."/>
            <person name="Krizsan K."/>
            <person name="Balestrini R."/>
            <person name="Da Silva C."/>
            <person name="Montanini B."/>
            <person name="Hainaut M."/>
            <person name="Levati E."/>
            <person name="Barry K.W."/>
            <person name="Belfiori B."/>
            <person name="Cichocki N."/>
            <person name="Clum A."/>
            <person name="Dockter R.B."/>
            <person name="Fauchery L."/>
            <person name="Guy J."/>
            <person name="Iotti M."/>
            <person name="Le Tacon F."/>
            <person name="Lindquist E.A."/>
            <person name="Lipzen A."/>
            <person name="Malagnac F."/>
            <person name="Mello A."/>
            <person name="Molinier V."/>
            <person name="Miyauchi S."/>
            <person name="Poulain J."/>
            <person name="Riccioni C."/>
            <person name="Rubini A."/>
            <person name="Sitrit Y."/>
            <person name="Splivallo R."/>
            <person name="Traeger S."/>
            <person name="Wang M."/>
            <person name="Zifcakova L."/>
            <person name="Wipf D."/>
            <person name="Zambonelli A."/>
            <person name="Paolocci F."/>
            <person name="Nowrousian M."/>
            <person name="Ottonello S."/>
            <person name="Baldrian P."/>
            <person name="Spatafora J.W."/>
            <person name="Henrissat B."/>
            <person name="Nagy L.G."/>
            <person name="Aury J.M."/>
            <person name="Wincker P."/>
            <person name="Grigoriev I.V."/>
            <person name="Bonfante P."/>
            <person name="Martin F.M."/>
        </authorList>
    </citation>
    <scope>NUCLEOTIDE SEQUENCE [LARGE SCALE GENOMIC DNA]</scope>
    <source>
        <strain evidence="4 5">CCBAS932</strain>
    </source>
</reference>
<dbReference type="STRING" id="1392247.A0A3N4L3B8"/>
<evidence type="ECO:0000256" key="3">
    <source>
        <dbReference type="PROSITE-ProRule" id="PRU00023"/>
    </source>
</evidence>
<dbReference type="PROSITE" id="PS50088">
    <property type="entry name" value="ANK_REPEAT"/>
    <property type="match status" value="2"/>
</dbReference>